<keyword evidence="1" id="KW-0472">Membrane</keyword>
<evidence type="ECO:0000313" key="2">
    <source>
        <dbReference type="EMBL" id="QGM47924.1"/>
    </source>
</evidence>
<keyword evidence="1" id="KW-0812">Transmembrane</keyword>
<gene>
    <name evidence="2" type="ORF">H2LOC_002665</name>
</gene>
<feature type="transmembrane region" description="Helical" evidence="1">
    <location>
        <begin position="146"/>
        <end position="168"/>
    </location>
</feature>
<accession>A0A6B8KHS7</accession>
<name>A0A6B8KHS7_9HYPH</name>
<evidence type="ECO:0000313" key="3">
    <source>
        <dbReference type="Proteomes" id="UP000309061"/>
    </source>
</evidence>
<dbReference type="AlphaFoldDB" id="A0A6B8KHS7"/>
<dbReference type="OrthoDB" id="9791166at2"/>
<keyword evidence="3" id="KW-1185">Reference proteome</keyword>
<feature type="transmembrane region" description="Helical" evidence="1">
    <location>
        <begin position="12"/>
        <end position="34"/>
    </location>
</feature>
<evidence type="ECO:0000256" key="1">
    <source>
        <dbReference type="SAM" id="Phobius"/>
    </source>
</evidence>
<proteinExistence type="predicted"/>
<dbReference type="KEGG" id="mhey:H2LOC_002665"/>
<organism evidence="2 3">
    <name type="scientific">Methylocystis heyeri</name>
    <dbReference type="NCBI Taxonomy" id="391905"/>
    <lineage>
        <taxon>Bacteria</taxon>
        <taxon>Pseudomonadati</taxon>
        <taxon>Pseudomonadota</taxon>
        <taxon>Alphaproteobacteria</taxon>
        <taxon>Hyphomicrobiales</taxon>
        <taxon>Methylocystaceae</taxon>
        <taxon>Methylocystis</taxon>
    </lineage>
</organism>
<keyword evidence="1" id="KW-1133">Transmembrane helix</keyword>
<feature type="transmembrane region" description="Helical" evidence="1">
    <location>
        <begin position="360"/>
        <end position="383"/>
    </location>
</feature>
<dbReference type="PANTHER" id="PTHR34219:SF5">
    <property type="entry name" value="BLR4505 PROTEIN"/>
    <property type="match status" value="1"/>
</dbReference>
<dbReference type="EMBL" id="CP046052">
    <property type="protein sequence ID" value="QGM47924.1"/>
    <property type="molecule type" value="Genomic_DNA"/>
</dbReference>
<sequence length="412" mass="45893">MTRSLWVVVHRWTGLAMAAFLIVVGLTGSVLAFFGELNHWLSPELFPEPRPGVRLDAGTLARSAEELVPQARTSSVYLGFAGTAMVRMEPRPGAAQKLDFQQLMLDPIDGHELGRREAGGLPTGLATIIPFVYQLHMNLLMGPTGAWILGIVALVWTLDCFNGFYLTLPVPSRAARNGYFARWRPAWMVKWPASSYRLNFDLHRAGGLWLWAMLLVFAWSSVSFHLNGVYAAATRLFLAYEEPLMKHEAEPAPAQKNRKPLGWEEAQAIGVRLMDEQARNHDFKIDRPNALSYMRARGLYGYSVHSSRDVGEKYGSTTVYFDAYSGEFHALGLPSGEHAGNTLTSWLVALHMANLFGLPYKIFVCALGFAITMLSGTGVYIWLRKRRARKRIPSQKRVAPEPLTIAAQASAE</sequence>
<reference evidence="2 3" key="1">
    <citation type="submission" date="2019-11" db="EMBL/GenBank/DDBJ databases">
        <title>The genome sequence of Methylocystis heyeri.</title>
        <authorList>
            <person name="Oshkin I.Y."/>
            <person name="Miroshnikov K."/>
            <person name="Dedysh S.N."/>
        </authorList>
    </citation>
    <scope>NUCLEOTIDE SEQUENCE [LARGE SCALE GENOMIC DNA]</scope>
    <source>
        <strain evidence="2 3">H2</strain>
    </source>
</reference>
<dbReference type="InterPro" id="IPR005625">
    <property type="entry name" value="PepSY-ass_TM"/>
</dbReference>
<dbReference type="Proteomes" id="UP000309061">
    <property type="component" value="Chromosome"/>
</dbReference>
<protein>
    <submittedName>
        <fullName evidence="2">PepSY domain-containing protein</fullName>
    </submittedName>
</protein>
<dbReference type="Pfam" id="PF03929">
    <property type="entry name" value="PepSY_TM"/>
    <property type="match status" value="1"/>
</dbReference>
<feature type="transmembrane region" description="Helical" evidence="1">
    <location>
        <begin position="208"/>
        <end position="233"/>
    </location>
</feature>
<dbReference type="PANTHER" id="PTHR34219">
    <property type="entry name" value="IRON-REGULATED INNER MEMBRANE PROTEIN-RELATED"/>
    <property type="match status" value="1"/>
</dbReference>